<evidence type="ECO:0000313" key="5">
    <source>
        <dbReference type="EMBL" id="KAK3042783.1"/>
    </source>
</evidence>
<reference evidence="5" key="1">
    <citation type="submission" date="2022-12" db="EMBL/GenBank/DDBJ databases">
        <title>Draft genome assemblies for two species of Escallonia (Escalloniales).</title>
        <authorList>
            <person name="Chanderbali A."/>
            <person name="Dervinis C."/>
            <person name="Anghel I."/>
            <person name="Soltis D."/>
            <person name="Soltis P."/>
            <person name="Zapata F."/>
        </authorList>
    </citation>
    <scope>NUCLEOTIDE SEQUENCE</scope>
    <source>
        <strain evidence="5">UCBG64.0493</strain>
        <tissue evidence="5">Leaf</tissue>
    </source>
</reference>
<keyword evidence="1" id="KW-0489">Methyltransferase</keyword>
<accession>A0AA88XAA9</accession>
<feature type="compositionally biased region" description="Basic and acidic residues" evidence="3">
    <location>
        <begin position="164"/>
        <end position="174"/>
    </location>
</feature>
<dbReference type="Gene3D" id="3.90.120.10">
    <property type="entry name" value="DNA Methylase, subunit A, domain 2"/>
    <property type="match status" value="1"/>
</dbReference>
<dbReference type="Gene3D" id="2.30.30.140">
    <property type="match status" value="1"/>
</dbReference>
<dbReference type="Pfam" id="PF00855">
    <property type="entry name" value="PWWP"/>
    <property type="match status" value="1"/>
</dbReference>
<feature type="compositionally biased region" description="Polar residues" evidence="3">
    <location>
        <begin position="291"/>
        <end position="304"/>
    </location>
</feature>
<feature type="compositionally biased region" description="Basic and acidic residues" evidence="3">
    <location>
        <begin position="254"/>
        <end position="269"/>
    </location>
</feature>
<dbReference type="InterPro" id="IPR000313">
    <property type="entry name" value="PWWP_dom"/>
</dbReference>
<feature type="compositionally biased region" description="Low complexity" evidence="3">
    <location>
        <begin position="406"/>
        <end position="420"/>
    </location>
</feature>
<feature type="domain" description="PWWP" evidence="4">
    <location>
        <begin position="13"/>
        <end position="68"/>
    </location>
</feature>
<dbReference type="InterPro" id="IPR029063">
    <property type="entry name" value="SAM-dependent_MTases_sf"/>
</dbReference>
<feature type="compositionally biased region" description="Basic residues" evidence="3">
    <location>
        <begin position="452"/>
        <end position="462"/>
    </location>
</feature>
<feature type="region of interest" description="Disordered" evidence="3">
    <location>
        <begin position="677"/>
        <end position="729"/>
    </location>
</feature>
<feature type="compositionally biased region" description="Acidic residues" evidence="3">
    <location>
        <begin position="369"/>
        <end position="394"/>
    </location>
</feature>
<dbReference type="Proteomes" id="UP001188597">
    <property type="component" value="Unassembled WGS sequence"/>
</dbReference>
<proteinExistence type="predicted"/>
<feature type="compositionally biased region" description="Low complexity" evidence="3">
    <location>
        <begin position="700"/>
        <end position="715"/>
    </location>
</feature>
<protein>
    <recommendedName>
        <fullName evidence="4">PWWP domain-containing protein</fullName>
    </recommendedName>
</protein>
<dbReference type="AlphaFoldDB" id="A0AA88XAA9"/>
<feature type="region of interest" description="Disordered" evidence="3">
    <location>
        <begin position="254"/>
        <end position="493"/>
    </location>
</feature>
<dbReference type="SUPFAM" id="SSF53335">
    <property type="entry name" value="S-adenosyl-L-methionine-dependent methyltransferases"/>
    <property type="match status" value="1"/>
</dbReference>
<keyword evidence="6" id="KW-1185">Reference proteome</keyword>
<dbReference type="InterPro" id="IPR044679">
    <property type="entry name" value="PWWP2-like"/>
</dbReference>
<dbReference type="GO" id="GO:0032259">
    <property type="term" value="P:methylation"/>
    <property type="evidence" value="ECO:0007669"/>
    <property type="project" value="UniProtKB-KW"/>
</dbReference>
<dbReference type="InterPro" id="IPR001525">
    <property type="entry name" value="C5_MeTfrase"/>
</dbReference>
<dbReference type="GO" id="GO:0008168">
    <property type="term" value="F:methyltransferase activity"/>
    <property type="evidence" value="ECO:0007669"/>
    <property type="project" value="UniProtKB-KW"/>
</dbReference>
<gene>
    <name evidence="5" type="ORF">RJ639_001056</name>
</gene>
<organism evidence="5 6">
    <name type="scientific">Escallonia herrerae</name>
    <dbReference type="NCBI Taxonomy" id="1293975"/>
    <lineage>
        <taxon>Eukaryota</taxon>
        <taxon>Viridiplantae</taxon>
        <taxon>Streptophyta</taxon>
        <taxon>Embryophyta</taxon>
        <taxon>Tracheophyta</taxon>
        <taxon>Spermatophyta</taxon>
        <taxon>Magnoliopsida</taxon>
        <taxon>eudicotyledons</taxon>
        <taxon>Gunneridae</taxon>
        <taxon>Pentapetalae</taxon>
        <taxon>asterids</taxon>
        <taxon>campanulids</taxon>
        <taxon>Escalloniales</taxon>
        <taxon>Escalloniaceae</taxon>
        <taxon>Escallonia</taxon>
    </lineage>
</organism>
<dbReference type="EMBL" id="JAVXUP010000015">
    <property type="protein sequence ID" value="KAK3042783.1"/>
    <property type="molecule type" value="Genomic_DNA"/>
</dbReference>
<sequence>MESSDTGTCDWCEGAIVWVRRRNGSWWPGKILGPEELSDTHLMSPRSGTPVKLLGRDDASVDWYNLDKSKRVKAFRCGEFDDSIERAEASLGMPPKKREKYARREDAILDALELEKQLLDKKYGKLDCSSNGSGSGKKELATSSESKGCGNGKRAQPESRQVSKRLDLSVEDKNKSHHISAQGVSDDKSDVLPRMRGLQDLGLRTAPSKRKLAPSHTSNGSQKPALADSANTPIDGGLTTESVILANSKSLLDNRKLAHEGLGEESLAKRRERRRPLVQVLESSEKLPVPNSLQPDSGKVSLSVSGVEPTGSGCSAKRSRYTYLTERSSSQLEDKEIYPNQLEISPPEFQESAPHPSALSEDRTSGSTEDTETDSSETDSLESETDDAMTELSDDAAPLVLIPKYSGGSEAQGERGSSSSEESDDLALTSDMSRPCPKDPISASVGVSKWQLKGKRNSRGLTRRYQDPSSRKLSRGSSHGMNLRGEGSYGRHEAKVVEKSSRSQIVGYGSRGFDGVNRDIISWEDLAWNNQPAFKGYWEDSGDYFDPVHVGRRHDGRMKSMLVDVDLKVQSSYQREHVPMISLMSKLNGKAIVGHPIQIEVLESGATETLLAAAPDLWPDMVDNDTALPPVWRTARRSANCRVPRPHSLSVDGGETVEHLQHVDRGRKVLNMKSNVGMKGTSHISRPQLDRNIFRKPPKKSLSSSSPKIRTLSSIATKQKHSSDLRRGGNSYQMDGLIKPELAPTAVACIPVKLVFSRDGERSSIGGGNRVLQFAEVVEAILHPEQDRVLTIRERARLQGFHDFFEFSGDVKERYSQVGNAVAIPVGRALGYALGKAVRKLCGDEPLMTLPRNFSHSTTVHLLRSLSGEN</sequence>
<keyword evidence="2" id="KW-0808">Transferase</keyword>
<evidence type="ECO:0000313" key="6">
    <source>
        <dbReference type="Proteomes" id="UP001188597"/>
    </source>
</evidence>
<dbReference type="PANTHER" id="PTHR33697:SF2">
    <property type="entry name" value="T17B22.17 PROTEIN"/>
    <property type="match status" value="1"/>
</dbReference>
<dbReference type="Pfam" id="PF00145">
    <property type="entry name" value="DNA_methylase"/>
    <property type="match status" value="1"/>
</dbReference>
<feature type="region of interest" description="Disordered" evidence="3">
    <location>
        <begin position="125"/>
        <end position="237"/>
    </location>
</feature>
<evidence type="ECO:0000259" key="4">
    <source>
        <dbReference type="PROSITE" id="PS50812"/>
    </source>
</evidence>
<evidence type="ECO:0000256" key="1">
    <source>
        <dbReference type="ARBA" id="ARBA00022603"/>
    </source>
</evidence>
<comment type="caution">
    <text evidence="5">The sequence shown here is derived from an EMBL/GenBank/DDBJ whole genome shotgun (WGS) entry which is preliminary data.</text>
</comment>
<dbReference type="PROSITE" id="PS50812">
    <property type="entry name" value="PWWP"/>
    <property type="match status" value="1"/>
</dbReference>
<name>A0AA88XAA9_9ASTE</name>
<evidence type="ECO:0000256" key="2">
    <source>
        <dbReference type="ARBA" id="ARBA00022679"/>
    </source>
</evidence>
<dbReference type="CDD" id="cd05162">
    <property type="entry name" value="PWWP"/>
    <property type="match status" value="1"/>
</dbReference>
<evidence type="ECO:0000256" key="3">
    <source>
        <dbReference type="SAM" id="MobiDB-lite"/>
    </source>
</evidence>
<dbReference type="SUPFAM" id="SSF63748">
    <property type="entry name" value="Tudor/PWWP/MBT"/>
    <property type="match status" value="1"/>
</dbReference>
<dbReference type="PANTHER" id="PTHR33697">
    <property type="entry name" value="T17B22.17 PROTEIN-RELATED"/>
    <property type="match status" value="1"/>
</dbReference>